<evidence type="ECO:0000256" key="1">
    <source>
        <dbReference type="ARBA" id="ARBA00022722"/>
    </source>
</evidence>
<dbReference type="InterPro" id="IPR037057">
    <property type="entry name" value="DNA_rep_MutH/T2_RE_sf"/>
</dbReference>
<dbReference type="InterPro" id="IPR011337">
    <property type="entry name" value="DNA_rep_MutH/RE_typeII_Sau3AI"/>
</dbReference>
<evidence type="ECO:0000313" key="6">
    <source>
        <dbReference type="Proteomes" id="UP000234790"/>
    </source>
</evidence>
<dbReference type="OrthoDB" id="3188707at2"/>
<dbReference type="GO" id="GO:0003677">
    <property type="term" value="F:DNA binding"/>
    <property type="evidence" value="ECO:0007669"/>
    <property type="project" value="InterPro"/>
</dbReference>
<keyword evidence="1" id="KW-0540">Nuclease</keyword>
<reference evidence="5 6" key="1">
    <citation type="submission" date="2017-12" db="EMBL/GenBank/DDBJ databases">
        <title>Complete genome sequence of Spiroplasma monobiae MQ-1 (ATCC 33825).</title>
        <authorList>
            <person name="Tsai Y.-M."/>
            <person name="Lo W.-S."/>
            <person name="Wu P.-S."/>
            <person name="Cho S.-T."/>
            <person name="Kuo C.-H."/>
        </authorList>
    </citation>
    <scope>NUCLEOTIDE SEQUENCE [LARGE SCALE GENOMIC DNA]</scope>
    <source>
        <strain evidence="5 6">MQ-1</strain>
    </source>
</reference>
<dbReference type="GO" id="GO:0004519">
    <property type="term" value="F:endonuclease activity"/>
    <property type="evidence" value="ECO:0007669"/>
    <property type="project" value="UniProtKB-KW"/>
</dbReference>
<dbReference type="REBASE" id="228715">
    <property type="entry name" value="SmoMQ1ORF5190P"/>
</dbReference>
<protein>
    <submittedName>
        <fullName evidence="5">DNA mismatch repair protein MutH</fullName>
    </submittedName>
</protein>
<keyword evidence="3" id="KW-0378">Hydrolase</keyword>
<name>A0A2K9LUP3_SPISQ</name>
<accession>A0A2K9LUP3</accession>
<dbReference type="KEGG" id="smoo:SMONO_v1c05190"/>
<evidence type="ECO:0000256" key="2">
    <source>
        <dbReference type="ARBA" id="ARBA00022759"/>
    </source>
</evidence>
<dbReference type="InterPro" id="IPR011335">
    <property type="entry name" value="Restrct_endonuc-II-like"/>
</dbReference>
<dbReference type="SMART" id="SM00927">
    <property type="entry name" value="MutH"/>
    <property type="match status" value="1"/>
</dbReference>
<dbReference type="AlphaFoldDB" id="A0A2K9LUP3"/>
<dbReference type="CDD" id="cd22356">
    <property type="entry name" value="Sau3AI_N-like"/>
    <property type="match status" value="1"/>
</dbReference>
<keyword evidence="2" id="KW-0255">Endonuclease</keyword>
<dbReference type="RefSeq" id="WP_101780821.1">
    <property type="nucleotide sequence ID" value="NZ_CP025543.1"/>
</dbReference>
<dbReference type="GO" id="GO:0016787">
    <property type="term" value="F:hydrolase activity"/>
    <property type="evidence" value="ECO:0007669"/>
    <property type="project" value="UniProtKB-KW"/>
</dbReference>
<sequence length="443" mass="52880">MDDKQYKQDLLEVFKIAQKAKGKTLRQLSGNNLDRVRYFDNKEKIKHVLQQAVFDIPLLSKVEHTFEDLQLELKPVALKRNKYDELIVKERLVLNDIYYDEIVNETFKDSKFINKNQLLLIMTYIHDYEKDFLDYEIRDAFIIDISRQKEFFLIVSDWLAIQEKVKRGKAEELNEGFTKVLSACTKSQSRIDVKKQPYSNVLARFRSYSFNTNFLKEIITRHKNKVEYINEIFDEVEVKDNIDFKNEQIEEYMKSIIGTDITSYTESKANQKHQMAFEKFLKENNSDLYDFLKVTNFKLMHKLTDNSNLQEQITTNYEIDPFEILNDEFEDSTFYQNIIIKNYLVIMIEKETNKILNYKLFSLSDQDIKNSQLVYYNTKKEIERLIKENKVGKEEPNFTKTKDNLSISLRKSKKNEFATYKVEGKEYTLPAYEFVINKNVIFK</sequence>
<dbReference type="EMBL" id="CP025543">
    <property type="protein sequence ID" value="AUM62768.1"/>
    <property type="molecule type" value="Genomic_DNA"/>
</dbReference>
<feature type="domain" description="DNA mismatch repair MutH/Type II restriction enzyme Sau3AI" evidence="4">
    <location>
        <begin position="54"/>
        <end position="157"/>
    </location>
</feature>
<dbReference type="Gene3D" id="3.40.600.10">
    <property type="entry name" value="DNA mismatch repair MutH/Restriction endonuclease, type II"/>
    <property type="match status" value="1"/>
</dbReference>
<dbReference type="SUPFAM" id="SSF52980">
    <property type="entry name" value="Restriction endonuclease-like"/>
    <property type="match status" value="1"/>
</dbReference>
<evidence type="ECO:0000313" key="5">
    <source>
        <dbReference type="EMBL" id="AUM62768.1"/>
    </source>
</evidence>
<keyword evidence="6" id="KW-1185">Reference proteome</keyword>
<dbReference type="Proteomes" id="UP000234790">
    <property type="component" value="Chromosome"/>
</dbReference>
<dbReference type="Pfam" id="PF02976">
    <property type="entry name" value="MutH"/>
    <property type="match status" value="1"/>
</dbReference>
<gene>
    <name evidence="5" type="primary">mutH</name>
    <name evidence="5" type="ORF">SMONO_v1c05190</name>
</gene>
<evidence type="ECO:0000259" key="4">
    <source>
        <dbReference type="SMART" id="SM00927"/>
    </source>
</evidence>
<organism evidence="5 6">
    <name type="scientific">Spiroplasma monobiae MQ-1</name>
    <dbReference type="NCBI Taxonomy" id="1336748"/>
    <lineage>
        <taxon>Bacteria</taxon>
        <taxon>Bacillati</taxon>
        <taxon>Mycoplasmatota</taxon>
        <taxon>Mollicutes</taxon>
        <taxon>Entomoplasmatales</taxon>
        <taxon>Spiroplasmataceae</taxon>
        <taxon>Spiroplasma</taxon>
    </lineage>
</organism>
<proteinExistence type="predicted"/>
<evidence type="ECO:0000256" key="3">
    <source>
        <dbReference type="ARBA" id="ARBA00022801"/>
    </source>
</evidence>